<dbReference type="InterPro" id="IPR036661">
    <property type="entry name" value="Luciferase-like_sf"/>
</dbReference>
<evidence type="ECO:0000313" key="2">
    <source>
        <dbReference type="EMBL" id="RKR86061.1"/>
    </source>
</evidence>
<dbReference type="PANTHER" id="PTHR43244">
    <property type="match status" value="1"/>
</dbReference>
<feature type="domain" description="Luciferase-like" evidence="1">
    <location>
        <begin position="28"/>
        <end position="280"/>
    </location>
</feature>
<dbReference type="NCBIfam" id="TIGR03620">
    <property type="entry name" value="F420_MSMEG_4141"/>
    <property type="match status" value="1"/>
</dbReference>
<dbReference type="Gene3D" id="3.20.20.30">
    <property type="entry name" value="Luciferase-like domain"/>
    <property type="match status" value="1"/>
</dbReference>
<dbReference type="InterPro" id="IPR050564">
    <property type="entry name" value="F420-G6PD/mer"/>
</dbReference>
<dbReference type="EMBL" id="RBKT01000001">
    <property type="protein sequence ID" value="RKR86061.1"/>
    <property type="molecule type" value="Genomic_DNA"/>
</dbReference>
<keyword evidence="3" id="KW-1185">Reference proteome</keyword>
<dbReference type="PANTHER" id="PTHR43244:SF2">
    <property type="entry name" value="CONSERVED HYPOTHETICAL ALANINE AND PROLINE-RICH PROTEIN"/>
    <property type="match status" value="1"/>
</dbReference>
<dbReference type="AlphaFoldDB" id="A0A495JBE7"/>
<dbReference type="InterPro" id="IPR019922">
    <property type="entry name" value="Lucif-like_OxRdatse_MSMEG_4141"/>
</dbReference>
<dbReference type="RefSeq" id="WP_121153837.1">
    <property type="nucleotide sequence ID" value="NZ_RBKT01000001.1"/>
</dbReference>
<accession>A0A495JBE7</accession>
<sequence>MQQERPSGVDLAQLRQRMGRVGVWSSRLSQESASAAGALVSEIEDLGYGTVWVGETPASKEALVHAGLLLNATRDLMVATGIVNIWGRDATAASNGANALAEAYGGRFVLGLGVSHAPLVSSRGHDYRKPLSAMRDYLDAMDAVQYEGPLSAPAPRMLAALRQGMLELAAERTDGAHPYFVTPEHTAKARTILGPEPVLAPEQTVVLTTDPERARAVGRAFTTGYLAMPNYYQHMRALGWEERDLADGGSDALVDAIVAWGEPEQVAERIRAHHDAGADHVCVQPLAGNAADQLAQLRALAPLLNQG</sequence>
<evidence type="ECO:0000313" key="3">
    <source>
        <dbReference type="Proteomes" id="UP000277671"/>
    </source>
</evidence>
<protein>
    <submittedName>
        <fullName evidence="2">Putative F420-dependent oxidoreductase</fullName>
    </submittedName>
</protein>
<dbReference type="Proteomes" id="UP000277671">
    <property type="component" value="Unassembled WGS sequence"/>
</dbReference>
<evidence type="ECO:0000259" key="1">
    <source>
        <dbReference type="Pfam" id="PF00296"/>
    </source>
</evidence>
<comment type="caution">
    <text evidence="2">The sequence shown here is derived from an EMBL/GenBank/DDBJ whole genome shotgun (WGS) entry which is preliminary data.</text>
</comment>
<dbReference type="InterPro" id="IPR011251">
    <property type="entry name" value="Luciferase-like_dom"/>
</dbReference>
<proteinExistence type="predicted"/>
<name>A0A495JBE7_9ACTN</name>
<dbReference type="OrthoDB" id="4760590at2"/>
<dbReference type="GO" id="GO:0016705">
    <property type="term" value="F:oxidoreductase activity, acting on paired donors, with incorporation or reduction of molecular oxygen"/>
    <property type="evidence" value="ECO:0007669"/>
    <property type="project" value="InterPro"/>
</dbReference>
<dbReference type="Pfam" id="PF00296">
    <property type="entry name" value="Bac_luciferase"/>
    <property type="match status" value="1"/>
</dbReference>
<organism evidence="2 3">
    <name type="scientific">Micromonospora pisi</name>
    <dbReference type="NCBI Taxonomy" id="589240"/>
    <lineage>
        <taxon>Bacteria</taxon>
        <taxon>Bacillati</taxon>
        <taxon>Actinomycetota</taxon>
        <taxon>Actinomycetes</taxon>
        <taxon>Micromonosporales</taxon>
        <taxon>Micromonosporaceae</taxon>
        <taxon>Micromonospora</taxon>
    </lineage>
</organism>
<reference evidence="2 3" key="1">
    <citation type="submission" date="2018-10" db="EMBL/GenBank/DDBJ databases">
        <title>Sequencing the genomes of 1000 actinobacteria strains.</title>
        <authorList>
            <person name="Klenk H.-P."/>
        </authorList>
    </citation>
    <scope>NUCLEOTIDE SEQUENCE [LARGE SCALE GENOMIC DNA]</scope>
    <source>
        <strain evidence="2 3">DSM 45175</strain>
    </source>
</reference>
<dbReference type="SUPFAM" id="SSF51679">
    <property type="entry name" value="Bacterial luciferase-like"/>
    <property type="match status" value="1"/>
</dbReference>
<gene>
    <name evidence="2" type="ORF">BDK92_0282</name>
</gene>